<evidence type="ECO:0000313" key="2">
    <source>
        <dbReference type="EMBL" id="MFC0581801.1"/>
    </source>
</evidence>
<feature type="region of interest" description="Disordered" evidence="1">
    <location>
        <begin position="91"/>
        <end position="123"/>
    </location>
</feature>
<keyword evidence="3" id="KW-1185">Reference proteome</keyword>
<feature type="compositionally biased region" description="Basic and acidic residues" evidence="1">
    <location>
        <begin position="99"/>
        <end position="112"/>
    </location>
</feature>
<sequence length="135" mass="15475">MDDVRKQRFERAPVAVCWTTPRQAWLLVNVSDQQAASSVRSLFVEVFTQPLDEDEWQWRDSYYPDDAIKRGFWAHQFAETGTPRSFDLAEEQLQLPEVRAPRQDTDAAERGGHAPGASPKSGMNLFQRLVAALRR</sequence>
<evidence type="ECO:0000256" key="1">
    <source>
        <dbReference type="SAM" id="MobiDB-lite"/>
    </source>
</evidence>
<organism evidence="2 3">
    <name type="scientific">Micrococcoides hystricis</name>
    <dbReference type="NCBI Taxonomy" id="1572761"/>
    <lineage>
        <taxon>Bacteria</taxon>
        <taxon>Bacillati</taxon>
        <taxon>Actinomycetota</taxon>
        <taxon>Actinomycetes</taxon>
        <taxon>Micrococcales</taxon>
        <taxon>Micrococcaceae</taxon>
        <taxon>Micrococcoides</taxon>
    </lineage>
</organism>
<accession>A0ABV6P9K7</accession>
<evidence type="ECO:0000313" key="3">
    <source>
        <dbReference type="Proteomes" id="UP001589862"/>
    </source>
</evidence>
<dbReference type="Proteomes" id="UP001589862">
    <property type="component" value="Unassembled WGS sequence"/>
</dbReference>
<dbReference type="RefSeq" id="WP_377458484.1">
    <property type="nucleotide sequence ID" value="NZ_JBHLUB010000025.1"/>
</dbReference>
<reference evidence="2 3" key="1">
    <citation type="submission" date="2024-09" db="EMBL/GenBank/DDBJ databases">
        <authorList>
            <person name="Sun Q."/>
            <person name="Mori K."/>
        </authorList>
    </citation>
    <scope>NUCLEOTIDE SEQUENCE [LARGE SCALE GENOMIC DNA]</scope>
    <source>
        <strain evidence="2 3">NCAIM B.02604</strain>
    </source>
</reference>
<name>A0ABV6P9K7_9MICC</name>
<protein>
    <submittedName>
        <fullName evidence="2">Uncharacterized protein</fullName>
    </submittedName>
</protein>
<comment type="caution">
    <text evidence="2">The sequence shown here is derived from an EMBL/GenBank/DDBJ whole genome shotgun (WGS) entry which is preliminary data.</text>
</comment>
<dbReference type="EMBL" id="JBHLUB010000025">
    <property type="protein sequence ID" value="MFC0581801.1"/>
    <property type="molecule type" value="Genomic_DNA"/>
</dbReference>
<proteinExistence type="predicted"/>
<gene>
    <name evidence="2" type="ORF">ACFFFR_05315</name>
</gene>